<sequence>MGLKQGFLVELERETENTRRIIGRLKDEHLDWRPHTKSMTVGELAAHVVELHNWVYAALGMAEFDFKKHYVPLKATSINAIKEVLDQGYDKNVAMINSLTEEDWSSMWRLRAGDHVIAEMPKIGAMRFIIQNHLIHHRGQLSLYLRLLDIPVPGIYGPSADDMNKG</sequence>
<dbReference type="InterPro" id="IPR034660">
    <property type="entry name" value="DinB/YfiT-like"/>
</dbReference>
<dbReference type="RefSeq" id="WP_079645254.1">
    <property type="nucleotide sequence ID" value="NZ_FUZF01000019.1"/>
</dbReference>
<dbReference type="SUPFAM" id="SSF109854">
    <property type="entry name" value="DinB/YfiT-like putative metalloenzymes"/>
    <property type="match status" value="1"/>
</dbReference>
<dbReference type="EMBL" id="FUZF01000019">
    <property type="protein sequence ID" value="SKC00908.1"/>
    <property type="molecule type" value="Genomic_DNA"/>
</dbReference>
<dbReference type="AlphaFoldDB" id="A0A1T5FXI9"/>
<dbReference type="Gene3D" id="1.20.120.450">
    <property type="entry name" value="dinb family like domain"/>
    <property type="match status" value="1"/>
</dbReference>
<organism evidence="2 3">
    <name type="scientific">Sphingobacterium nematocida</name>
    <dbReference type="NCBI Taxonomy" id="1513896"/>
    <lineage>
        <taxon>Bacteria</taxon>
        <taxon>Pseudomonadati</taxon>
        <taxon>Bacteroidota</taxon>
        <taxon>Sphingobacteriia</taxon>
        <taxon>Sphingobacteriales</taxon>
        <taxon>Sphingobacteriaceae</taxon>
        <taxon>Sphingobacterium</taxon>
    </lineage>
</organism>
<reference evidence="3" key="1">
    <citation type="submission" date="2017-02" db="EMBL/GenBank/DDBJ databases">
        <authorList>
            <person name="Varghese N."/>
            <person name="Submissions S."/>
        </authorList>
    </citation>
    <scope>NUCLEOTIDE SEQUENCE [LARGE SCALE GENOMIC DNA]</scope>
    <source>
        <strain evidence="3">DSM 24091</strain>
    </source>
</reference>
<gene>
    <name evidence="2" type="ORF">SAMN05660841_03616</name>
</gene>
<evidence type="ECO:0000313" key="2">
    <source>
        <dbReference type="EMBL" id="SKC00908.1"/>
    </source>
</evidence>
<evidence type="ECO:0000259" key="1">
    <source>
        <dbReference type="Pfam" id="PF12867"/>
    </source>
</evidence>
<keyword evidence="3" id="KW-1185">Reference proteome</keyword>
<dbReference type="Proteomes" id="UP000190150">
    <property type="component" value="Unassembled WGS sequence"/>
</dbReference>
<proteinExistence type="predicted"/>
<dbReference type="OrthoDB" id="119432at2"/>
<protein>
    <submittedName>
        <fullName evidence="2">Uncharacterized damage-inducible protein DinB (Forms a four-helix bundle)</fullName>
    </submittedName>
</protein>
<dbReference type="Pfam" id="PF12867">
    <property type="entry name" value="DinB_2"/>
    <property type="match status" value="1"/>
</dbReference>
<dbReference type="STRING" id="1513896.SAMN05660841_03616"/>
<evidence type="ECO:0000313" key="3">
    <source>
        <dbReference type="Proteomes" id="UP000190150"/>
    </source>
</evidence>
<feature type="domain" description="DinB-like" evidence="1">
    <location>
        <begin position="10"/>
        <end position="141"/>
    </location>
</feature>
<name>A0A1T5FXI9_9SPHI</name>
<accession>A0A1T5FXI9</accession>
<dbReference type="InterPro" id="IPR024775">
    <property type="entry name" value="DinB-like"/>
</dbReference>